<proteinExistence type="predicted"/>
<reference evidence="1" key="2">
    <citation type="submission" date="2008-07" db="EMBL/GenBank/DDBJ databases">
        <authorList>
            <person name="Genoscope - CEA"/>
        </authorList>
    </citation>
    <scope>NUCLEOTIDE SEQUENCE</scope>
    <source>
        <strain evidence="1">S mat+</strain>
    </source>
</reference>
<dbReference type="VEuPathDB" id="FungiDB:PODANS_1_9060"/>
<name>B2AXW5_PODAN</name>
<dbReference type="AlphaFoldDB" id="B2AXW5"/>
<dbReference type="KEGG" id="pan:PODANSg5601"/>
<sequence length="87" mass="9612">MYFFPTPREEDEGQRSMSFNSLPYLPCQACHPWSVHLPSTAADPTGSGILLLCWGAGGGGLSLDRGSIFNCKFMISPPPPRYWTDFV</sequence>
<organism evidence="1">
    <name type="scientific">Podospora anserina (strain S / ATCC MYA-4624 / DSM 980 / FGSC 10383)</name>
    <name type="common">Pleurage anserina</name>
    <dbReference type="NCBI Taxonomy" id="515849"/>
    <lineage>
        <taxon>Eukaryota</taxon>
        <taxon>Fungi</taxon>
        <taxon>Dikarya</taxon>
        <taxon>Ascomycota</taxon>
        <taxon>Pezizomycotina</taxon>
        <taxon>Sordariomycetes</taxon>
        <taxon>Sordariomycetidae</taxon>
        <taxon>Sordariales</taxon>
        <taxon>Podosporaceae</taxon>
        <taxon>Podospora</taxon>
        <taxon>Podospora anserina</taxon>
    </lineage>
</organism>
<dbReference type="GeneID" id="6193306"/>
<reference evidence="1" key="1">
    <citation type="journal article" date="2008" name="Genome Biol.">
        <title>The genome sequence of the model ascomycete fungus Podospora anserina.</title>
        <authorList>
            <person name="Espagne E."/>
            <person name="Lespinet O."/>
            <person name="Malagnac F."/>
            <person name="Da Silva C."/>
            <person name="Jaillon O."/>
            <person name="Porcel B.M."/>
            <person name="Couloux A."/>
            <person name="Aury J.-M."/>
            <person name="Segurens B."/>
            <person name="Poulain J."/>
            <person name="Anthouard V."/>
            <person name="Grossetete S."/>
            <person name="Khalili H."/>
            <person name="Coppin E."/>
            <person name="Dequard-Chablat M."/>
            <person name="Picard M."/>
            <person name="Contamine V."/>
            <person name="Arnaise S."/>
            <person name="Bourdais A."/>
            <person name="Berteaux-Lecellier V."/>
            <person name="Gautheret D."/>
            <person name="de Vries R.P."/>
            <person name="Battaglia E."/>
            <person name="Coutinho P.M."/>
            <person name="Danchin E.G.J."/>
            <person name="Henrissat B."/>
            <person name="El Khoury R."/>
            <person name="Sainsard-Chanet A."/>
            <person name="Boivin A."/>
            <person name="Pinan-Lucarre B."/>
            <person name="Sellem C.H."/>
            <person name="Debuchy R."/>
            <person name="Wincker P."/>
            <person name="Weissenbach J."/>
            <person name="Silar P."/>
        </authorList>
    </citation>
    <scope>NUCLEOTIDE SEQUENCE [LARGE SCALE GENOMIC DNA]</scope>
    <source>
        <strain evidence="1">S mat+</strain>
    </source>
</reference>
<accession>B2AXW5</accession>
<dbReference type="EMBL" id="CU633901">
    <property type="protein sequence ID" value="CAP69239.1"/>
    <property type="molecule type" value="Genomic_DNA"/>
</dbReference>
<feature type="non-terminal residue" evidence="1">
    <location>
        <position position="87"/>
    </location>
</feature>
<gene>
    <name evidence="1" type="ORF">PODANS_1_9060</name>
</gene>
<evidence type="ECO:0000313" key="1">
    <source>
        <dbReference type="EMBL" id="CAP69239.1"/>
    </source>
</evidence>
<protein>
    <submittedName>
        <fullName evidence="1">Podospora anserina S mat+ genomic DNA chromosome 1, supercontig 2</fullName>
    </submittedName>
</protein>
<dbReference type="RefSeq" id="XP_001908566.1">
    <property type="nucleotide sequence ID" value="XM_001908531.1"/>
</dbReference>
<dbReference type="HOGENOM" id="CLU_2489483_0_0_1"/>